<dbReference type="GO" id="GO:0042802">
    <property type="term" value="F:identical protein binding"/>
    <property type="evidence" value="ECO:0007669"/>
    <property type="project" value="UniProtKB-ARBA"/>
</dbReference>
<dbReference type="STRING" id="1179155.CF67_06046"/>
<evidence type="ECO:0000256" key="3">
    <source>
        <dbReference type="ARBA" id="ARBA00022705"/>
    </source>
</evidence>
<keyword evidence="8 12" id="KW-0238">DNA-binding</keyword>
<protein>
    <recommendedName>
        <fullName evidence="11 12">Replicative DNA helicase</fullName>
        <ecNumber evidence="11 12">5.6.2.3</ecNumber>
    </recommendedName>
</protein>
<dbReference type="OrthoDB" id="9773982at2"/>
<dbReference type="GO" id="GO:0016887">
    <property type="term" value="F:ATP hydrolysis activity"/>
    <property type="evidence" value="ECO:0007669"/>
    <property type="project" value="RHEA"/>
</dbReference>
<evidence type="ECO:0000256" key="12">
    <source>
        <dbReference type="RuleBase" id="RU362085"/>
    </source>
</evidence>
<keyword evidence="4 12" id="KW-0547">Nucleotide-binding</keyword>
<dbReference type="InterPro" id="IPR007694">
    <property type="entry name" value="DNA_helicase_DnaB-like_C"/>
</dbReference>
<dbReference type="Pfam" id="PF00772">
    <property type="entry name" value="DnaB"/>
    <property type="match status" value="1"/>
</dbReference>
<dbReference type="NCBIfam" id="NF006458">
    <property type="entry name" value="PRK08840.1"/>
    <property type="match status" value="1"/>
</dbReference>
<proteinExistence type="inferred from homology"/>
<dbReference type="eggNOG" id="COG0305">
    <property type="taxonomic scope" value="Bacteria"/>
</dbReference>
<keyword evidence="15" id="KW-1185">Reference proteome</keyword>
<evidence type="ECO:0000256" key="6">
    <source>
        <dbReference type="ARBA" id="ARBA00022806"/>
    </source>
</evidence>
<dbReference type="SUPFAM" id="SSF52540">
    <property type="entry name" value="P-loop containing nucleoside triphosphate hydrolases"/>
    <property type="match status" value="1"/>
</dbReference>
<evidence type="ECO:0000256" key="2">
    <source>
        <dbReference type="ARBA" id="ARBA00022515"/>
    </source>
</evidence>
<keyword evidence="3 12" id="KW-0235">DNA replication</keyword>
<comment type="function">
    <text evidence="12">The main replicative DNA helicase, it participates in initiation and elongation during chromosome replication. Travels ahead of the DNA replisome, separating dsDNA into templates for DNA synthesis. A processive ATP-dependent 5'-3' DNA helicase it has DNA-dependent ATPase activity.</text>
</comment>
<dbReference type="AlphaFoldDB" id="A0A084CMD5"/>
<dbReference type="GO" id="GO:0005524">
    <property type="term" value="F:ATP binding"/>
    <property type="evidence" value="ECO:0007669"/>
    <property type="project" value="UniProtKB-UniRule"/>
</dbReference>
<dbReference type="Pfam" id="PF03796">
    <property type="entry name" value="DnaB_C"/>
    <property type="match status" value="1"/>
</dbReference>
<dbReference type="FunFam" id="1.10.860.10:FF:000002">
    <property type="entry name" value="Replicative DNA helicase"/>
    <property type="match status" value="1"/>
</dbReference>
<dbReference type="Proteomes" id="UP000053784">
    <property type="component" value="Unassembled WGS sequence"/>
</dbReference>
<dbReference type="GO" id="GO:1990077">
    <property type="term" value="C:primosome complex"/>
    <property type="evidence" value="ECO:0007669"/>
    <property type="project" value="UniProtKB-UniRule"/>
</dbReference>
<reference evidence="14 15" key="1">
    <citation type="submission" date="2014-03" db="EMBL/GenBank/DDBJ databases">
        <title>Selection and divergence in the genomes of co-occurring obligate luminous symbionts with specific hosts.</title>
        <authorList>
            <person name="Hendry T.A."/>
            <person name="de Wet J.R."/>
            <person name="Dunlap P.V."/>
        </authorList>
    </citation>
    <scope>NUCLEOTIDE SEQUENCE [LARGE SCALE GENOMIC DNA]</scope>
    <source>
        <strain evidence="14 15">Ppalp.1</strain>
    </source>
</reference>
<dbReference type="GO" id="GO:0043139">
    <property type="term" value="F:5'-3' DNA helicase activity"/>
    <property type="evidence" value="ECO:0007669"/>
    <property type="project" value="UniProtKB-EC"/>
</dbReference>
<dbReference type="GO" id="GO:0005829">
    <property type="term" value="C:cytosol"/>
    <property type="evidence" value="ECO:0007669"/>
    <property type="project" value="TreeGrafter"/>
</dbReference>
<accession>A0A084CMD5</accession>
<evidence type="ECO:0000313" key="15">
    <source>
        <dbReference type="Proteomes" id="UP000053784"/>
    </source>
</evidence>
<evidence type="ECO:0000256" key="9">
    <source>
        <dbReference type="ARBA" id="ARBA00023235"/>
    </source>
</evidence>
<keyword evidence="7 12" id="KW-0067">ATP-binding</keyword>
<dbReference type="InterPro" id="IPR007693">
    <property type="entry name" value="DNA_helicase_DnaB-like_N"/>
</dbReference>
<dbReference type="PANTHER" id="PTHR30153:SF2">
    <property type="entry name" value="REPLICATIVE DNA HELICASE"/>
    <property type="match status" value="1"/>
</dbReference>
<dbReference type="EC" id="5.6.2.3" evidence="11 12"/>
<dbReference type="InterPro" id="IPR016136">
    <property type="entry name" value="DNA_helicase_N/primase_C"/>
</dbReference>
<keyword evidence="5 12" id="KW-0378">Hydrolase</keyword>
<evidence type="ECO:0000259" key="13">
    <source>
        <dbReference type="PROSITE" id="PS51199"/>
    </source>
</evidence>
<evidence type="ECO:0000256" key="7">
    <source>
        <dbReference type="ARBA" id="ARBA00022840"/>
    </source>
</evidence>
<gene>
    <name evidence="14" type="primary">dnaB</name>
    <name evidence="14" type="ORF">CF67_06046</name>
</gene>
<keyword evidence="2 12" id="KW-0639">Primosome</keyword>
<evidence type="ECO:0000313" key="14">
    <source>
        <dbReference type="EMBL" id="KEY90964.1"/>
    </source>
</evidence>
<dbReference type="SUPFAM" id="SSF48024">
    <property type="entry name" value="N-terminal domain of DnaB helicase"/>
    <property type="match status" value="1"/>
</dbReference>
<dbReference type="PANTHER" id="PTHR30153">
    <property type="entry name" value="REPLICATIVE DNA HELICASE DNAB"/>
    <property type="match status" value="1"/>
</dbReference>
<dbReference type="InterPro" id="IPR036185">
    <property type="entry name" value="DNA_heli_DnaB-like_N_sf"/>
</dbReference>
<evidence type="ECO:0000256" key="8">
    <source>
        <dbReference type="ARBA" id="ARBA00023125"/>
    </source>
</evidence>
<dbReference type="EMBL" id="JGVK01000029">
    <property type="protein sequence ID" value="KEY90964.1"/>
    <property type="molecule type" value="Genomic_DNA"/>
</dbReference>
<dbReference type="NCBIfam" id="TIGR00665">
    <property type="entry name" value="DnaB"/>
    <property type="match status" value="1"/>
</dbReference>
<dbReference type="FunFam" id="3.40.50.300:FF:000076">
    <property type="entry name" value="Replicative DNA helicase"/>
    <property type="match status" value="1"/>
</dbReference>
<comment type="similarity">
    <text evidence="1 12">Belongs to the helicase family. DnaB subfamily.</text>
</comment>
<evidence type="ECO:0000256" key="1">
    <source>
        <dbReference type="ARBA" id="ARBA00008428"/>
    </source>
</evidence>
<comment type="catalytic activity">
    <reaction evidence="10 12">
        <text>ATP + H2O = ADP + phosphate + H(+)</text>
        <dbReference type="Rhea" id="RHEA:13065"/>
        <dbReference type="ChEBI" id="CHEBI:15377"/>
        <dbReference type="ChEBI" id="CHEBI:15378"/>
        <dbReference type="ChEBI" id="CHEBI:30616"/>
        <dbReference type="ChEBI" id="CHEBI:43474"/>
        <dbReference type="ChEBI" id="CHEBI:456216"/>
        <dbReference type="EC" id="5.6.2.3"/>
    </reaction>
</comment>
<keyword evidence="6 12" id="KW-0347">Helicase</keyword>
<sequence>MVYSRKQKKSDIAVDGIKVLPHSLEAEQSVIGGLLLDNERWDAVSEKVVVKDFYGRPHRLIFEAVKLILEDNKPLDLITLSEFLELREQLEDVGGFAYLVDLAKNTPSAANINAYANIVAERALVRNLISVAHEIANAGYDPQGRTSEDLLDFAESKVFAIAEERIAASEGPENVEDVLEKTLEKIEILYKAPQNGVTGISTGFNDLNKKTAGLQNSDLIIVAARPSMGKTTFAMNLCENVAMVQEKPVLIFSLEMPAEQLMMRMLASLSRVAQTKIRTGQLDDEDWARISSTIGILMQKKNIYIDDSSALTPTELRSRARRVARDSGGLGMIMVDYLQLMRVPSLQDNRTLEISEISRSLKSLAKELNVPVVALSQLNRSLEQRADKRPINSDLRESGAIEQDADLIMFIYRDEIYNPESSLKGIAEIIIGKQRNGPIGSVKLTFQGQYSRFDSYSGLEFDDEL</sequence>
<dbReference type="NCBIfam" id="NF004384">
    <property type="entry name" value="PRK05748.1"/>
    <property type="match status" value="1"/>
</dbReference>
<keyword evidence="9" id="KW-0413">Isomerase</keyword>
<evidence type="ECO:0000256" key="11">
    <source>
        <dbReference type="NCBIfam" id="TIGR00665"/>
    </source>
</evidence>
<feature type="domain" description="SF4 helicase" evidence="13">
    <location>
        <begin position="193"/>
        <end position="460"/>
    </location>
</feature>
<dbReference type="InterPro" id="IPR007692">
    <property type="entry name" value="DNA_helicase_DnaB"/>
</dbReference>
<dbReference type="CDD" id="cd00984">
    <property type="entry name" value="DnaB_C"/>
    <property type="match status" value="1"/>
</dbReference>
<organism evidence="14 15">
    <name type="scientific">Candidatus Photodesmus blepharonis</name>
    <dbReference type="NCBI Taxonomy" id="1179155"/>
    <lineage>
        <taxon>Bacteria</taxon>
        <taxon>Pseudomonadati</taxon>
        <taxon>Pseudomonadota</taxon>
        <taxon>Gammaproteobacteria</taxon>
        <taxon>Vibrionales</taxon>
        <taxon>Vibrionaceae</taxon>
        <taxon>Candidatus Photodesmus</taxon>
    </lineage>
</organism>
<name>A0A084CMD5_9GAMM</name>
<dbReference type="GO" id="GO:0006269">
    <property type="term" value="P:DNA replication, synthesis of primer"/>
    <property type="evidence" value="ECO:0007669"/>
    <property type="project" value="UniProtKB-UniRule"/>
</dbReference>
<comment type="caution">
    <text evidence="14">The sequence shown here is derived from an EMBL/GenBank/DDBJ whole genome shotgun (WGS) entry which is preliminary data.</text>
</comment>
<dbReference type="Gene3D" id="3.40.50.300">
    <property type="entry name" value="P-loop containing nucleotide triphosphate hydrolases"/>
    <property type="match status" value="1"/>
</dbReference>
<evidence type="ECO:0000256" key="5">
    <source>
        <dbReference type="ARBA" id="ARBA00022801"/>
    </source>
</evidence>
<evidence type="ECO:0000256" key="4">
    <source>
        <dbReference type="ARBA" id="ARBA00022741"/>
    </source>
</evidence>
<dbReference type="Gene3D" id="1.10.860.10">
    <property type="entry name" value="DNAb Helicase, Chain A"/>
    <property type="match status" value="1"/>
</dbReference>
<dbReference type="PROSITE" id="PS51199">
    <property type="entry name" value="SF4_HELICASE"/>
    <property type="match status" value="1"/>
</dbReference>
<evidence type="ECO:0000256" key="10">
    <source>
        <dbReference type="ARBA" id="ARBA00048954"/>
    </source>
</evidence>
<dbReference type="InterPro" id="IPR027417">
    <property type="entry name" value="P-loop_NTPase"/>
</dbReference>
<dbReference type="RefSeq" id="WP_034414937.1">
    <property type="nucleotide sequence ID" value="NZ_JGVK01000029.1"/>
</dbReference>
<dbReference type="GO" id="GO:0003677">
    <property type="term" value="F:DNA binding"/>
    <property type="evidence" value="ECO:0007669"/>
    <property type="project" value="UniProtKB-UniRule"/>
</dbReference>